<dbReference type="Gene3D" id="1.10.630.10">
    <property type="entry name" value="Cytochrome P450"/>
    <property type="match status" value="1"/>
</dbReference>
<dbReference type="GO" id="GO:0020037">
    <property type="term" value="F:heme binding"/>
    <property type="evidence" value="ECO:0007669"/>
    <property type="project" value="InterPro"/>
</dbReference>
<accession>A0A0B6YAS9</accession>
<evidence type="ECO:0000256" key="1">
    <source>
        <dbReference type="ARBA" id="ARBA00010617"/>
    </source>
</evidence>
<dbReference type="SUPFAM" id="SSF48264">
    <property type="entry name" value="Cytochrome P450"/>
    <property type="match status" value="1"/>
</dbReference>
<dbReference type="PANTHER" id="PTHR24302">
    <property type="entry name" value="CYTOCHROME P450 FAMILY 3"/>
    <property type="match status" value="1"/>
</dbReference>
<evidence type="ECO:0000256" key="4">
    <source>
        <dbReference type="ARBA" id="ARBA00023002"/>
    </source>
</evidence>
<keyword evidence="3 7" id="KW-0479">Metal-binding</keyword>
<evidence type="ECO:0000256" key="3">
    <source>
        <dbReference type="ARBA" id="ARBA00022723"/>
    </source>
</evidence>
<dbReference type="PRINTS" id="PR00463">
    <property type="entry name" value="EP450I"/>
</dbReference>
<feature type="non-terminal residue" evidence="9">
    <location>
        <position position="1"/>
    </location>
</feature>
<comment type="cofactor">
    <cofactor evidence="7">
        <name>heme</name>
        <dbReference type="ChEBI" id="CHEBI:30413"/>
    </cofactor>
</comment>
<evidence type="ECO:0000256" key="2">
    <source>
        <dbReference type="ARBA" id="ARBA00022617"/>
    </source>
</evidence>
<keyword evidence="2 7" id="KW-0349">Heme</keyword>
<dbReference type="Pfam" id="PF00067">
    <property type="entry name" value="p450"/>
    <property type="match status" value="1"/>
</dbReference>
<protein>
    <recommendedName>
        <fullName evidence="10">Cytochrome P450</fullName>
    </recommendedName>
</protein>
<evidence type="ECO:0000256" key="7">
    <source>
        <dbReference type="PIRSR" id="PIRSR602401-1"/>
    </source>
</evidence>
<gene>
    <name evidence="9" type="primary">ORF18417</name>
</gene>
<dbReference type="EMBL" id="HACG01006041">
    <property type="protein sequence ID" value="CEK52906.1"/>
    <property type="molecule type" value="Transcribed_RNA"/>
</dbReference>
<dbReference type="InterPro" id="IPR050705">
    <property type="entry name" value="Cytochrome_P450_3A"/>
</dbReference>
<organism evidence="9">
    <name type="scientific">Arion vulgaris</name>
    <dbReference type="NCBI Taxonomy" id="1028688"/>
    <lineage>
        <taxon>Eukaryota</taxon>
        <taxon>Metazoa</taxon>
        <taxon>Spiralia</taxon>
        <taxon>Lophotrochozoa</taxon>
        <taxon>Mollusca</taxon>
        <taxon>Gastropoda</taxon>
        <taxon>Heterobranchia</taxon>
        <taxon>Euthyneura</taxon>
        <taxon>Panpulmonata</taxon>
        <taxon>Eupulmonata</taxon>
        <taxon>Stylommatophora</taxon>
        <taxon>Helicina</taxon>
        <taxon>Arionoidea</taxon>
        <taxon>Arionidae</taxon>
        <taxon>Arion</taxon>
    </lineage>
</organism>
<comment type="similarity">
    <text evidence="1 8">Belongs to the cytochrome P450 family.</text>
</comment>
<evidence type="ECO:0000256" key="6">
    <source>
        <dbReference type="ARBA" id="ARBA00043906"/>
    </source>
</evidence>
<proteinExistence type="inferred from homology"/>
<dbReference type="AlphaFoldDB" id="A0A0B6YAS9"/>
<dbReference type="InterPro" id="IPR001128">
    <property type="entry name" value="Cyt_P450"/>
</dbReference>
<evidence type="ECO:0000256" key="8">
    <source>
        <dbReference type="RuleBase" id="RU000461"/>
    </source>
</evidence>
<keyword evidence="8" id="KW-0503">Monooxygenase</keyword>
<dbReference type="GO" id="GO:0008395">
    <property type="term" value="F:steroid hydroxylase activity"/>
    <property type="evidence" value="ECO:0007669"/>
    <property type="project" value="TreeGrafter"/>
</dbReference>
<dbReference type="InterPro" id="IPR002401">
    <property type="entry name" value="Cyt_P450_E_grp-I"/>
</dbReference>
<comment type="function">
    <text evidence="6">Cytochromes P450 are a group of heme-thiolate monooxygenases. They oxidize a variety of structurally unrelated compounds, including steroids, fatty acids, and xenobiotics.</text>
</comment>
<reference evidence="9" key="1">
    <citation type="submission" date="2014-12" db="EMBL/GenBank/DDBJ databases">
        <title>Insight into the proteome of Arion vulgaris.</title>
        <authorList>
            <person name="Aradska J."/>
            <person name="Bulat T."/>
            <person name="Smidak R."/>
            <person name="Sarate P."/>
            <person name="Gangsoo J."/>
            <person name="Sialana F."/>
            <person name="Bilban M."/>
            <person name="Lubec G."/>
        </authorList>
    </citation>
    <scope>NUCLEOTIDE SEQUENCE</scope>
    <source>
        <tissue evidence="9">Skin</tissue>
    </source>
</reference>
<evidence type="ECO:0000256" key="5">
    <source>
        <dbReference type="ARBA" id="ARBA00023004"/>
    </source>
</evidence>
<feature type="binding site" description="axial binding residue" evidence="7">
    <location>
        <position position="19"/>
    </location>
    <ligand>
        <name>heme</name>
        <dbReference type="ChEBI" id="CHEBI:30413"/>
    </ligand>
    <ligandPart>
        <name>Fe</name>
        <dbReference type="ChEBI" id="CHEBI:18248"/>
    </ligandPart>
</feature>
<keyword evidence="4 8" id="KW-0560">Oxidoreductase</keyword>
<name>A0A0B6YAS9_9EUPU</name>
<dbReference type="GO" id="GO:0005506">
    <property type="term" value="F:iron ion binding"/>
    <property type="evidence" value="ECO:0007669"/>
    <property type="project" value="InterPro"/>
</dbReference>
<evidence type="ECO:0008006" key="10">
    <source>
        <dbReference type="Google" id="ProtNLM"/>
    </source>
</evidence>
<dbReference type="PANTHER" id="PTHR24302:SF15">
    <property type="entry name" value="FATTY-ACID PEROXYGENASE"/>
    <property type="match status" value="1"/>
</dbReference>
<evidence type="ECO:0000313" key="9">
    <source>
        <dbReference type="EMBL" id="CEK52906.1"/>
    </source>
</evidence>
<sequence>KSELDPVSFLPFGYGRRQCVAKRLALMELKVVLCQLLSTMRFVQTENTIPKKGSDAEYIHVDGFFVAKHPIELDIVLRDK</sequence>
<dbReference type="PROSITE" id="PS00086">
    <property type="entry name" value="CYTOCHROME_P450"/>
    <property type="match status" value="1"/>
</dbReference>
<dbReference type="InterPro" id="IPR017972">
    <property type="entry name" value="Cyt_P450_CS"/>
</dbReference>
<dbReference type="InterPro" id="IPR036396">
    <property type="entry name" value="Cyt_P450_sf"/>
</dbReference>
<keyword evidence="5 7" id="KW-0408">Iron</keyword>
<dbReference type="GO" id="GO:0016705">
    <property type="term" value="F:oxidoreductase activity, acting on paired donors, with incorporation or reduction of molecular oxygen"/>
    <property type="evidence" value="ECO:0007669"/>
    <property type="project" value="InterPro"/>
</dbReference>